<evidence type="ECO:0000313" key="2">
    <source>
        <dbReference type="EMBL" id="SDN86345.1"/>
    </source>
</evidence>
<keyword evidence="1" id="KW-1133">Transmembrane helix</keyword>
<dbReference type="STRING" id="258515.SAMN05192585_13624"/>
<dbReference type="AlphaFoldDB" id="A0A1H0EVG4"/>
<keyword evidence="1" id="KW-0812">Transmembrane</keyword>
<protein>
    <recommendedName>
        <fullName evidence="4">DUF2812 domain-containing protein</fullName>
    </recommendedName>
</protein>
<sequence>MSNKKAAWFSAFINVVPADYEKWLEDLALQGWNIDKIGQWSSIRMVFKHTTPKHYRYVFDMQAAPKKDYKATYEQFGWEFVGQMASAFIWRKEYDGERPESFSDAESVIKRNTNVMYAVMVSFILFLITAVALTVCFILFFNTLNLSDILQYVLGFTLSYLFTLYLGYVINKIRKNRLR</sequence>
<dbReference type="RefSeq" id="WP_092642517.1">
    <property type="nucleotide sequence ID" value="NZ_FNID01000036.1"/>
</dbReference>
<proteinExistence type="predicted"/>
<reference evidence="2 3" key="1">
    <citation type="submission" date="2016-10" db="EMBL/GenBank/DDBJ databases">
        <authorList>
            <person name="de Groot N.N."/>
        </authorList>
    </citation>
    <scope>NUCLEOTIDE SEQUENCE [LARGE SCALE GENOMIC DNA]</scope>
    <source>
        <strain evidence="2 3">CGMCC 1.5012</strain>
    </source>
</reference>
<evidence type="ECO:0000313" key="3">
    <source>
        <dbReference type="Proteomes" id="UP000199182"/>
    </source>
</evidence>
<evidence type="ECO:0000256" key="1">
    <source>
        <dbReference type="SAM" id="Phobius"/>
    </source>
</evidence>
<dbReference type="EMBL" id="FNID01000036">
    <property type="protein sequence ID" value="SDN86345.1"/>
    <property type="molecule type" value="Genomic_DNA"/>
</dbReference>
<dbReference type="InterPro" id="IPR021359">
    <property type="entry name" value="DUF2812"/>
</dbReference>
<feature type="transmembrane region" description="Helical" evidence="1">
    <location>
        <begin position="149"/>
        <end position="170"/>
    </location>
</feature>
<feature type="transmembrane region" description="Helical" evidence="1">
    <location>
        <begin position="117"/>
        <end position="143"/>
    </location>
</feature>
<keyword evidence="3" id="KW-1185">Reference proteome</keyword>
<evidence type="ECO:0008006" key="4">
    <source>
        <dbReference type="Google" id="ProtNLM"/>
    </source>
</evidence>
<dbReference type="Pfam" id="PF11193">
    <property type="entry name" value="DUF2812"/>
    <property type="match status" value="1"/>
</dbReference>
<dbReference type="Proteomes" id="UP000199182">
    <property type="component" value="Unassembled WGS sequence"/>
</dbReference>
<organism evidence="2 3">
    <name type="scientific">Acetanaerobacterium elongatum</name>
    <dbReference type="NCBI Taxonomy" id="258515"/>
    <lineage>
        <taxon>Bacteria</taxon>
        <taxon>Bacillati</taxon>
        <taxon>Bacillota</taxon>
        <taxon>Clostridia</taxon>
        <taxon>Eubacteriales</taxon>
        <taxon>Oscillospiraceae</taxon>
        <taxon>Acetanaerobacterium</taxon>
    </lineage>
</organism>
<name>A0A1H0EVG4_9FIRM</name>
<gene>
    <name evidence="2" type="ORF">SAMN05192585_13624</name>
</gene>
<accession>A0A1H0EVG4</accession>
<dbReference type="OrthoDB" id="8230517at2"/>
<keyword evidence="1" id="KW-0472">Membrane</keyword>